<protein>
    <submittedName>
        <fullName evidence="2">Uncharacterized protein</fullName>
    </submittedName>
</protein>
<dbReference type="InterPro" id="IPR043993">
    <property type="entry name" value="T4SS_pilin"/>
</dbReference>
<gene>
    <name evidence="2" type="ORF">A3A10_01930</name>
</gene>
<evidence type="ECO:0000313" key="2">
    <source>
        <dbReference type="EMBL" id="OHA15708.1"/>
    </source>
</evidence>
<keyword evidence="1" id="KW-0472">Membrane</keyword>
<proteinExistence type="predicted"/>
<dbReference type="Proteomes" id="UP000178116">
    <property type="component" value="Unassembled WGS sequence"/>
</dbReference>
<feature type="transmembrane region" description="Helical" evidence="1">
    <location>
        <begin position="89"/>
        <end position="109"/>
    </location>
</feature>
<name>A0A1G2LVP0_9BACT</name>
<comment type="caution">
    <text evidence="2">The sequence shown here is derived from an EMBL/GenBank/DDBJ whole genome shotgun (WGS) entry which is preliminary data.</text>
</comment>
<evidence type="ECO:0000256" key="1">
    <source>
        <dbReference type="SAM" id="Phobius"/>
    </source>
</evidence>
<accession>A0A1G2LVP0</accession>
<dbReference type="EMBL" id="MHRA01000014">
    <property type="protein sequence ID" value="OHA15708.1"/>
    <property type="molecule type" value="Genomic_DNA"/>
</dbReference>
<keyword evidence="1" id="KW-0812">Transmembrane</keyword>
<reference evidence="2 3" key="1">
    <citation type="journal article" date="2016" name="Nat. Commun.">
        <title>Thousands of microbial genomes shed light on interconnected biogeochemical processes in an aquifer system.</title>
        <authorList>
            <person name="Anantharaman K."/>
            <person name="Brown C.T."/>
            <person name="Hug L.A."/>
            <person name="Sharon I."/>
            <person name="Castelle C.J."/>
            <person name="Probst A.J."/>
            <person name="Thomas B.C."/>
            <person name="Singh A."/>
            <person name="Wilkins M.J."/>
            <person name="Karaoz U."/>
            <person name="Brodie E.L."/>
            <person name="Williams K.H."/>
            <person name="Hubbard S.S."/>
            <person name="Banfield J.F."/>
        </authorList>
    </citation>
    <scope>NUCLEOTIDE SEQUENCE [LARGE SCALE GENOMIC DNA]</scope>
</reference>
<dbReference type="Pfam" id="PF18895">
    <property type="entry name" value="T4SS_pilin"/>
    <property type="match status" value="1"/>
</dbReference>
<keyword evidence="1" id="KW-1133">Transmembrane helix</keyword>
<sequence>MRKTKTPERLKKLFWINCFAGISLFLARSALALENPLASSSFAELISNIAEIVAQIGTPVAVIAIIWAGFLFATAQGNEEKINTAKRTFFWAIIGTAILLGAWTLSTAIEEFMLSL</sequence>
<evidence type="ECO:0000313" key="3">
    <source>
        <dbReference type="Proteomes" id="UP000178116"/>
    </source>
</evidence>
<organism evidence="2 3">
    <name type="scientific">Candidatus Tagabacteria bacterium RIFCSPLOWO2_01_FULL_42_9</name>
    <dbReference type="NCBI Taxonomy" id="1802296"/>
    <lineage>
        <taxon>Bacteria</taxon>
        <taxon>Candidatus Tagaibacteriota</taxon>
    </lineage>
</organism>
<feature type="transmembrane region" description="Helical" evidence="1">
    <location>
        <begin position="56"/>
        <end position="77"/>
    </location>
</feature>
<dbReference type="AlphaFoldDB" id="A0A1G2LVP0"/>